<dbReference type="InterPro" id="IPR025714">
    <property type="entry name" value="Methyltranfer_dom"/>
</dbReference>
<keyword evidence="1" id="KW-0808">Transferase</keyword>
<evidence type="ECO:0000256" key="3">
    <source>
        <dbReference type="ARBA" id="ARBA00034487"/>
    </source>
</evidence>
<comment type="similarity">
    <text evidence="3">Belongs to the methyltransferase superfamily. Arsenite methyltransferase family.</text>
</comment>
<dbReference type="SUPFAM" id="SSF53335">
    <property type="entry name" value="S-adenosyl-L-methionine-dependent methyltransferases"/>
    <property type="match status" value="1"/>
</dbReference>
<dbReference type="EMBL" id="JBHSXI010000012">
    <property type="protein sequence ID" value="MFC6889750.1"/>
    <property type="molecule type" value="Genomic_DNA"/>
</dbReference>
<dbReference type="Gene3D" id="3.40.50.150">
    <property type="entry name" value="Vaccinia Virus protein VP39"/>
    <property type="match status" value="1"/>
</dbReference>
<feature type="domain" description="Methyltransferase" evidence="10">
    <location>
        <begin position="86"/>
        <end position="232"/>
    </location>
</feature>
<proteinExistence type="inferred from homology"/>
<evidence type="ECO:0000256" key="2">
    <source>
        <dbReference type="ARBA" id="ARBA00022691"/>
    </source>
</evidence>
<name>A0ABD5UK37_9EURY</name>
<dbReference type="EC" id="2.1.1.137" evidence="4"/>
<dbReference type="AlphaFoldDB" id="A0ABD5UK37"/>
<evidence type="ECO:0000256" key="1">
    <source>
        <dbReference type="ARBA" id="ARBA00022679"/>
    </source>
</evidence>
<feature type="region of interest" description="Disordered" evidence="9">
    <location>
        <begin position="24"/>
        <end position="58"/>
    </location>
</feature>
<organism evidence="11 12">
    <name type="scientific">Halorubrum trueperi</name>
    <dbReference type="NCBI Taxonomy" id="2004704"/>
    <lineage>
        <taxon>Archaea</taxon>
        <taxon>Methanobacteriati</taxon>
        <taxon>Methanobacteriota</taxon>
        <taxon>Stenosarchaea group</taxon>
        <taxon>Halobacteria</taxon>
        <taxon>Halobacteriales</taxon>
        <taxon>Haloferacaceae</taxon>
        <taxon>Halorubrum</taxon>
    </lineage>
</organism>
<comment type="catalytic activity">
    <reaction evidence="8">
        <text>arsenic triglutathione + 3 [thioredoxin]-dithiol + 3 S-adenosyl-L-methionine = trimethylarsine + 3 [thioredoxin]-disulfide + 3 glutathione + 3 S-adenosyl-L-homocysteine + 3 H(+)</text>
        <dbReference type="Rhea" id="RHEA:69432"/>
        <dbReference type="Rhea" id="RHEA-COMP:10698"/>
        <dbReference type="Rhea" id="RHEA-COMP:10700"/>
        <dbReference type="ChEBI" id="CHEBI:15378"/>
        <dbReference type="ChEBI" id="CHEBI:27130"/>
        <dbReference type="ChEBI" id="CHEBI:29950"/>
        <dbReference type="ChEBI" id="CHEBI:50058"/>
        <dbReference type="ChEBI" id="CHEBI:57856"/>
        <dbReference type="ChEBI" id="CHEBI:57925"/>
        <dbReference type="ChEBI" id="CHEBI:59789"/>
        <dbReference type="ChEBI" id="CHEBI:183640"/>
        <dbReference type="EC" id="2.1.1.137"/>
    </reaction>
</comment>
<dbReference type="GO" id="GO:0030791">
    <property type="term" value="F:arsenite methyltransferase activity"/>
    <property type="evidence" value="ECO:0007669"/>
    <property type="project" value="UniProtKB-EC"/>
</dbReference>
<gene>
    <name evidence="11" type="ORF">ACFQEY_12085</name>
</gene>
<dbReference type="NCBIfam" id="NF008823">
    <property type="entry name" value="PRK11873.1"/>
    <property type="match status" value="1"/>
</dbReference>
<dbReference type="InterPro" id="IPR029063">
    <property type="entry name" value="SAM-dependent_MTases_sf"/>
</dbReference>
<protein>
    <recommendedName>
        <fullName evidence="5">Arsenite methyltransferase</fullName>
        <ecNumber evidence="4">2.1.1.137</ecNumber>
    </recommendedName>
</protein>
<dbReference type="PANTHER" id="PTHR43675:SF8">
    <property type="entry name" value="ARSENITE METHYLTRANSFERASE"/>
    <property type="match status" value="1"/>
</dbReference>
<evidence type="ECO:0000256" key="5">
    <source>
        <dbReference type="ARBA" id="ARBA00034545"/>
    </source>
</evidence>
<sequence>MTDDVSADGCEIDAAEQRRAVRERYSGIATERPSSSCCGDDAPDAGADPDGESRRLGYGEDDVDAVASGANLGLGCGNPTAIAGLEAGETVLDLGSGGGFDCFLAAREVGPDGRVIGVDMTPEMVERARENVEKNGTDAVEFRLGEIEHLPVADGSVDVIISNCVINLSPRKPQVFREAFRVLRPGGRLAVSDVVRTAPFPPDVRLDPASVAGCVAGASTIAEVESMLEDAGFTEIAIDPKDESEEFIRDWDDDRDVSEYVVSATIEARRPRS</sequence>
<dbReference type="InterPro" id="IPR026669">
    <property type="entry name" value="Arsenite_MeTrfase-like"/>
</dbReference>
<evidence type="ECO:0000256" key="7">
    <source>
        <dbReference type="ARBA" id="ARBA00047943"/>
    </source>
</evidence>
<keyword evidence="2" id="KW-0949">S-adenosyl-L-methionine</keyword>
<comment type="caution">
    <text evidence="11">The sequence shown here is derived from an EMBL/GenBank/DDBJ whole genome shotgun (WGS) entry which is preliminary data.</text>
</comment>
<evidence type="ECO:0000256" key="4">
    <source>
        <dbReference type="ARBA" id="ARBA00034521"/>
    </source>
</evidence>
<dbReference type="CDD" id="cd02440">
    <property type="entry name" value="AdoMet_MTases"/>
    <property type="match status" value="1"/>
</dbReference>
<keyword evidence="11" id="KW-0489">Methyltransferase</keyword>
<evidence type="ECO:0000256" key="9">
    <source>
        <dbReference type="SAM" id="MobiDB-lite"/>
    </source>
</evidence>
<evidence type="ECO:0000259" key="10">
    <source>
        <dbReference type="Pfam" id="PF13847"/>
    </source>
</evidence>
<accession>A0ABD5UK37</accession>
<comment type="catalytic activity">
    <reaction evidence="7">
        <text>arsenic triglutathione + 2 [thioredoxin]-dithiol + 2 S-adenosyl-L-methionine + H2O = dimethylarsinous acid + 2 [thioredoxin]-disulfide + 3 glutathione + 2 S-adenosyl-L-homocysteine + 2 H(+)</text>
        <dbReference type="Rhea" id="RHEA:69464"/>
        <dbReference type="Rhea" id="RHEA-COMP:10698"/>
        <dbReference type="Rhea" id="RHEA-COMP:10700"/>
        <dbReference type="ChEBI" id="CHEBI:15377"/>
        <dbReference type="ChEBI" id="CHEBI:15378"/>
        <dbReference type="ChEBI" id="CHEBI:23808"/>
        <dbReference type="ChEBI" id="CHEBI:29950"/>
        <dbReference type="ChEBI" id="CHEBI:50058"/>
        <dbReference type="ChEBI" id="CHEBI:57856"/>
        <dbReference type="ChEBI" id="CHEBI:57925"/>
        <dbReference type="ChEBI" id="CHEBI:59789"/>
        <dbReference type="ChEBI" id="CHEBI:183640"/>
        <dbReference type="EC" id="2.1.1.137"/>
    </reaction>
</comment>
<evidence type="ECO:0000313" key="11">
    <source>
        <dbReference type="EMBL" id="MFC6889750.1"/>
    </source>
</evidence>
<dbReference type="Proteomes" id="UP001596333">
    <property type="component" value="Unassembled WGS sequence"/>
</dbReference>
<comment type="catalytic activity">
    <reaction evidence="6">
        <text>arsenic triglutathione + [thioredoxin]-dithiol + S-adenosyl-L-methionine + 2 H2O = methylarsonous acid + [thioredoxin]-disulfide + 3 glutathione + S-adenosyl-L-homocysteine + H(+)</text>
        <dbReference type="Rhea" id="RHEA:69460"/>
        <dbReference type="Rhea" id="RHEA-COMP:10698"/>
        <dbReference type="Rhea" id="RHEA-COMP:10700"/>
        <dbReference type="ChEBI" id="CHEBI:15377"/>
        <dbReference type="ChEBI" id="CHEBI:15378"/>
        <dbReference type="ChEBI" id="CHEBI:17826"/>
        <dbReference type="ChEBI" id="CHEBI:29950"/>
        <dbReference type="ChEBI" id="CHEBI:50058"/>
        <dbReference type="ChEBI" id="CHEBI:57856"/>
        <dbReference type="ChEBI" id="CHEBI:57925"/>
        <dbReference type="ChEBI" id="CHEBI:59789"/>
        <dbReference type="ChEBI" id="CHEBI:183640"/>
        <dbReference type="EC" id="2.1.1.137"/>
    </reaction>
</comment>
<dbReference type="Pfam" id="PF13847">
    <property type="entry name" value="Methyltransf_31"/>
    <property type="match status" value="1"/>
</dbReference>
<dbReference type="GO" id="GO:0032259">
    <property type="term" value="P:methylation"/>
    <property type="evidence" value="ECO:0007669"/>
    <property type="project" value="UniProtKB-KW"/>
</dbReference>
<evidence type="ECO:0000256" key="8">
    <source>
        <dbReference type="ARBA" id="ARBA00048428"/>
    </source>
</evidence>
<evidence type="ECO:0000256" key="6">
    <source>
        <dbReference type="ARBA" id="ARBA00047941"/>
    </source>
</evidence>
<feature type="compositionally biased region" description="Acidic residues" evidence="9">
    <location>
        <begin position="41"/>
        <end position="50"/>
    </location>
</feature>
<evidence type="ECO:0000313" key="12">
    <source>
        <dbReference type="Proteomes" id="UP001596333"/>
    </source>
</evidence>
<dbReference type="RefSeq" id="WP_379768841.1">
    <property type="nucleotide sequence ID" value="NZ_JBHSXI010000012.1"/>
</dbReference>
<keyword evidence="12" id="KW-1185">Reference proteome</keyword>
<reference evidence="11 12" key="1">
    <citation type="journal article" date="2019" name="Int. J. Syst. Evol. Microbiol.">
        <title>The Global Catalogue of Microorganisms (GCM) 10K type strain sequencing project: providing services to taxonomists for standard genome sequencing and annotation.</title>
        <authorList>
            <consortium name="The Broad Institute Genomics Platform"/>
            <consortium name="The Broad Institute Genome Sequencing Center for Infectious Disease"/>
            <person name="Wu L."/>
            <person name="Ma J."/>
        </authorList>
    </citation>
    <scope>NUCLEOTIDE SEQUENCE [LARGE SCALE GENOMIC DNA]</scope>
    <source>
        <strain evidence="11 12">Y73</strain>
    </source>
</reference>
<dbReference type="PANTHER" id="PTHR43675">
    <property type="entry name" value="ARSENITE METHYLTRANSFERASE"/>
    <property type="match status" value="1"/>
</dbReference>